<dbReference type="NCBIfam" id="NF004889">
    <property type="entry name" value="PRK06252.1"/>
    <property type="match status" value="1"/>
</dbReference>
<evidence type="ECO:0000259" key="7">
    <source>
        <dbReference type="Pfam" id="PF01208"/>
    </source>
</evidence>
<dbReference type="AlphaFoldDB" id="A0A7J3UZQ7"/>
<dbReference type="PANTHER" id="PTHR47099:SF1">
    <property type="entry name" value="METHYLCOBAMIDE:COM METHYLTRANSFERASE MTBA"/>
    <property type="match status" value="1"/>
</dbReference>
<proteinExistence type="predicted"/>
<evidence type="ECO:0000256" key="4">
    <source>
        <dbReference type="ARBA" id="ARBA00022723"/>
    </source>
</evidence>
<evidence type="ECO:0000256" key="3">
    <source>
        <dbReference type="ARBA" id="ARBA00022679"/>
    </source>
</evidence>
<evidence type="ECO:0000256" key="5">
    <source>
        <dbReference type="ARBA" id="ARBA00022833"/>
    </source>
</evidence>
<dbReference type="InterPro" id="IPR052024">
    <property type="entry name" value="Methanogen_methyltrans"/>
</dbReference>
<dbReference type="GO" id="GO:0008168">
    <property type="term" value="F:methyltransferase activity"/>
    <property type="evidence" value="ECO:0007669"/>
    <property type="project" value="UniProtKB-KW"/>
</dbReference>
<keyword evidence="6" id="KW-0484">Methanogenesis</keyword>
<name>A0A7J3UZQ7_9CREN</name>
<evidence type="ECO:0000256" key="1">
    <source>
        <dbReference type="ARBA" id="ARBA00001947"/>
    </source>
</evidence>
<dbReference type="GO" id="GO:0046872">
    <property type="term" value="F:metal ion binding"/>
    <property type="evidence" value="ECO:0007669"/>
    <property type="project" value="UniProtKB-KW"/>
</dbReference>
<keyword evidence="2 8" id="KW-0489">Methyltransferase</keyword>
<dbReference type="InterPro" id="IPR000257">
    <property type="entry name" value="Uroporphyrinogen_deCOase"/>
</dbReference>
<dbReference type="InterPro" id="IPR006360">
    <property type="entry name" value="Mtase_MtaA_CmuA"/>
</dbReference>
<sequence length="331" mass="35001">MTPRDRVLGVLKGETVDRVPASAVTQVGTVQAMENVGAYWPAAHSDPEQMVKLGVSLYRLAGLETARIPFCLTVQAEALGCKVNMGTIDRQPSVMEHPTTPPEQLTVPPDFLSRGRIPAVLKATELLRKHADLPKIVGIEGPITLAGHLVGVEKLMISLIRQRDAVVKVVDICTKANVEYTKALIDAGAEVIVPCDPTASPELMSPKDFGSIAKPKLKELAHVITKKGGIGVLHICGGVQKIIKDMAETGFDALSIEEKVDVAAAKKAIGPRPTLVGNVSAAKTLLLGTPDAVRVDCRRAIEAGIDVLAPGCGIAPRTPLENIRALASVVV</sequence>
<dbReference type="GO" id="GO:0006779">
    <property type="term" value="P:porphyrin-containing compound biosynthetic process"/>
    <property type="evidence" value="ECO:0007669"/>
    <property type="project" value="InterPro"/>
</dbReference>
<comment type="cofactor">
    <cofactor evidence="1">
        <name>Zn(2+)</name>
        <dbReference type="ChEBI" id="CHEBI:29105"/>
    </cofactor>
</comment>
<dbReference type="GO" id="GO:0006730">
    <property type="term" value="P:one-carbon metabolic process"/>
    <property type="evidence" value="ECO:0007669"/>
    <property type="project" value="InterPro"/>
</dbReference>
<dbReference type="GO" id="GO:0004853">
    <property type="term" value="F:uroporphyrinogen decarboxylase activity"/>
    <property type="evidence" value="ECO:0007669"/>
    <property type="project" value="InterPro"/>
</dbReference>
<keyword evidence="3 8" id="KW-0808">Transferase</keyword>
<dbReference type="NCBIfam" id="TIGR01463">
    <property type="entry name" value="mtaA_cmuA"/>
    <property type="match status" value="1"/>
</dbReference>
<dbReference type="GO" id="GO:0032259">
    <property type="term" value="P:methylation"/>
    <property type="evidence" value="ECO:0007669"/>
    <property type="project" value="UniProtKB-KW"/>
</dbReference>
<dbReference type="Pfam" id="PF01208">
    <property type="entry name" value="URO-D"/>
    <property type="match status" value="1"/>
</dbReference>
<dbReference type="EMBL" id="DRVT01000033">
    <property type="protein sequence ID" value="HHI49069.1"/>
    <property type="molecule type" value="Genomic_DNA"/>
</dbReference>
<dbReference type="EC" id="2.1.1.-" evidence="8"/>
<keyword evidence="5" id="KW-0862">Zinc</keyword>
<comment type="caution">
    <text evidence="8">The sequence shown here is derived from an EMBL/GenBank/DDBJ whole genome shotgun (WGS) entry which is preliminary data.</text>
</comment>
<dbReference type="NCBIfam" id="NF040654">
    <property type="entry name" value="MtaA_Meth"/>
    <property type="match status" value="1"/>
</dbReference>
<keyword evidence="4" id="KW-0479">Metal-binding</keyword>
<dbReference type="CDD" id="cd03307">
    <property type="entry name" value="Mta_CmuA_like"/>
    <property type="match status" value="1"/>
</dbReference>
<evidence type="ECO:0000256" key="2">
    <source>
        <dbReference type="ARBA" id="ARBA00022603"/>
    </source>
</evidence>
<protein>
    <submittedName>
        <fullName evidence="8">MtaA/CmuA family methyltransferase</fullName>
        <ecNumber evidence="8">2.1.1.-</ecNumber>
    </submittedName>
</protein>
<dbReference type="GO" id="GO:0015948">
    <property type="term" value="P:methanogenesis"/>
    <property type="evidence" value="ECO:0007669"/>
    <property type="project" value="UniProtKB-KW"/>
</dbReference>
<evidence type="ECO:0000313" key="8">
    <source>
        <dbReference type="EMBL" id="HHI49069.1"/>
    </source>
</evidence>
<dbReference type="InterPro" id="IPR038071">
    <property type="entry name" value="UROD/MetE-like_sf"/>
</dbReference>
<reference evidence="8" key="1">
    <citation type="journal article" date="2020" name="mSystems">
        <title>Genome- and Community-Level Interaction Insights into Carbon Utilization and Element Cycling Functions of Hydrothermarchaeota in Hydrothermal Sediment.</title>
        <authorList>
            <person name="Zhou Z."/>
            <person name="Liu Y."/>
            <person name="Xu W."/>
            <person name="Pan J."/>
            <person name="Luo Z.H."/>
            <person name="Li M."/>
        </authorList>
    </citation>
    <scope>NUCLEOTIDE SEQUENCE [LARGE SCALE GENOMIC DNA]</scope>
    <source>
        <strain evidence="8">SpSt-1038</strain>
    </source>
</reference>
<accession>A0A7J3UZQ7</accession>
<gene>
    <name evidence="8" type="ORF">ENL91_02740</name>
</gene>
<evidence type="ECO:0000256" key="6">
    <source>
        <dbReference type="ARBA" id="ARBA00022994"/>
    </source>
</evidence>
<feature type="domain" description="Uroporphyrinogen decarboxylase (URO-D)" evidence="7">
    <location>
        <begin position="2"/>
        <end position="330"/>
    </location>
</feature>
<dbReference type="Gene3D" id="3.20.20.210">
    <property type="match status" value="1"/>
</dbReference>
<dbReference type="SUPFAM" id="SSF51726">
    <property type="entry name" value="UROD/MetE-like"/>
    <property type="match status" value="1"/>
</dbReference>
<dbReference type="PANTHER" id="PTHR47099">
    <property type="entry name" value="METHYLCOBAMIDE:COM METHYLTRANSFERASE MTBA"/>
    <property type="match status" value="1"/>
</dbReference>
<organism evidence="8">
    <name type="scientific">Candidatus Methanosuratincola petrocarbonis</name>
    <name type="common">ex Vanwonterghem et al. 2016</name>
    <dbReference type="NCBI Taxonomy" id="1867261"/>
    <lineage>
        <taxon>Archaea</taxon>
        <taxon>Thermoproteota</taxon>
        <taxon>Methanosuratincolia</taxon>
        <taxon>Candidatus Methanomethylicales</taxon>
        <taxon>Candidatus Methanomethylicaceae</taxon>
        <taxon>Candidatus Methanosuratincola (ex Vanwonterghem et al. 2016)</taxon>
    </lineage>
</organism>